<keyword evidence="1" id="KW-0808">Transferase</keyword>
<evidence type="ECO:0000256" key="1">
    <source>
        <dbReference type="ARBA" id="ARBA00022679"/>
    </source>
</evidence>
<evidence type="ECO:0000256" key="2">
    <source>
        <dbReference type="ARBA" id="ARBA00022741"/>
    </source>
</evidence>
<dbReference type="GO" id="GO:0030975">
    <property type="term" value="F:thiamine binding"/>
    <property type="evidence" value="ECO:0007669"/>
    <property type="project" value="InterPro"/>
</dbReference>
<dbReference type="GO" id="GO:0009229">
    <property type="term" value="P:thiamine diphosphate biosynthetic process"/>
    <property type="evidence" value="ECO:0007669"/>
    <property type="project" value="InterPro"/>
</dbReference>
<dbReference type="SUPFAM" id="SSF63999">
    <property type="entry name" value="Thiamin pyrophosphokinase, catalytic domain"/>
    <property type="match status" value="1"/>
</dbReference>
<reference evidence="7" key="2">
    <citation type="submission" date="2020-09" db="EMBL/GenBank/DDBJ databases">
        <authorList>
            <person name="Sun Q."/>
            <person name="Zhou Y."/>
        </authorList>
    </citation>
    <scope>NUCLEOTIDE SEQUENCE</scope>
    <source>
        <strain evidence="7">CGMCC 1.15880</strain>
    </source>
</reference>
<dbReference type="InterPro" id="IPR053149">
    <property type="entry name" value="TPK"/>
</dbReference>
<dbReference type="InterPro" id="IPR036371">
    <property type="entry name" value="TPK_B1-bd_sf"/>
</dbReference>
<dbReference type="GO" id="GO:0005524">
    <property type="term" value="F:ATP binding"/>
    <property type="evidence" value="ECO:0007669"/>
    <property type="project" value="UniProtKB-KW"/>
</dbReference>
<dbReference type="InterPro" id="IPR007373">
    <property type="entry name" value="Thiamin_PyroPKinase_B1-bd"/>
</dbReference>
<proteinExistence type="predicted"/>
<dbReference type="InterPro" id="IPR006282">
    <property type="entry name" value="Thi_PPkinase"/>
</dbReference>
<accession>A0A916QTS4</accession>
<dbReference type="PANTHER" id="PTHR41299:SF1">
    <property type="entry name" value="THIAMINE PYROPHOSPHOKINASE"/>
    <property type="match status" value="1"/>
</dbReference>
<dbReference type="Pfam" id="PF04263">
    <property type="entry name" value="TPK_catalytic"/>
    <property type="match status" value="1"/>
</dbReference>
<dbReference type="GO" id="GO:0006772">
    <property type="term" value="P:thiamine metabolic process"/>
    <property type="evidence" value="ECO:0007669"/>
    <property type="project" value="UniProtKB-UniRule"/>
</dbReference>
<dbReference type="InterPro" id="IPR007371">
    <property type="entry name" value="TPK_catalytic"/>
</dbReference>
<dbReference type="EC" id="2.7.6.2" evidence="5"/>
<dbReference type="CDD" id="cd07995">
    <property type="entry name" value="TPK"/>
    <property type="match status" value="1"/>
</dbReference>
<keyword evidence="4" id="KW-0067">ATP-binding</keyword>
<dbReference type="GO" id="GO:0004788">
    <property type="term" value="F:thiamine diphosphokinase activity"/>
    <property type="evidence" value="ECO:0007669"/>
    <property type="project" value="UniProtKB-UniRule"/>
</dbReference>
<keyword evidence="2" id="KW-0547">Nucleotide-binding</keyword>
<name>A0A916QTS4_9RHOB</name>
<evidence type="ECO:0000313" key="8">
    <source>
        <dbReference type="Proteomes" id="UP000628017"/>
    </source>
</evidence>
<dbReference type="InterPro" id="IPR036759">
    <property type="entry name" value="TPK_catalytic_sf"/>
</dbReference>
<dbReference type="EMBL" id="BMKA01000001">
    <property type="protein sequence ID" value="GGA10138.1"/>
    <property type="molecule type" value="Genomic_DNA"/>
</dbReference>
<evidence type="ECO:0000259" key="6">
    <source>
        <dbReference type="SMART" id="SM00983"/>
    </source>
</evidence>
<feature type="domain" description="Thiamin pyrophosphokinase thiamin-binding" evidence="6">
    <location>
        <begin position="136"/>
        <end position="209"/>
    </location>
</feature>
<gene>
    <name evidence="7" type="ORF">GCM10011498_07770</name>
</gene>
<dbReference type="PANTHER" id="PTHR41299">
    <property type="entry name" value="THIAMINE PYROPHOSPHOKINASE"/>
    <property type="match status" value="1"/>
</dbReference>
<reference evidence="7" key="1">
    <citation type="journal article" date="2014" name="Int. J. Syst. Evol. Microbiol.">
        <title>Complete genome sequence of Corynebacterium casei LMG S-19264T (=DSM 44701T), isolated from a smear-ripened cheese.</title>
        <authorList>
            <consortium name="US DOE Joint Genome Institute (JGI-PGF)"/>
            <person name="Walter F."/>
            <person name="Albersmeier A."/>
            <person name="Kalinowski J."/>
            <person name="Ruckert C."/>
        </authorList>
    </citation>
    <scope>NUCLEOTIDE SEQUENCE</scope>
    <source>
        <strain evidence="7">CGMCC 1.15880</strain>
    </source>
</reference>
<dbReference type="SUPFAM" id="SSF63862">
    <property type="entry name" value="Thiamin pyrophosphokinase, substrate-binding domain"/>
    <property type="match status" value="1"/>
</dbReference>
<evidence type="ECO:0000256" key="3">
    <source>
        <dbReference type="ARBA" id="ARBA00022777"/>
    </source>
</evidence>
<dbReference type="Gene3D" id="3.40.50.10240">
    <property type="entry name" value="Thiamin pyrophosphokinase, catalytic domain"/>
    <property type="match status" value="1"/>
</dbReference>
<evidence type="ECO:0000256" key="4">
    <source>
        <dbReference type="ARBA" id="ARBA00022840"/>
    </source>
</evidence>
<organism evidence="7 8">
    <name type="scientific">Neptunicoccus cionae</name>
    <dbReference type="NCBI Taxonomy" id="2035344"/>
    <lineage>
        <taxon>Bacteria</taxon>
        <taxon>Pseudomonadati</taxon>
        <taxon>Pseudomonadota</taxon>
        <taxon>Alphaproteobacteria</taxon>
        <taxon>Rhodobacterales</taxon>
        <taxon>Paracoccaceae</taxon>
        <taxon>Neptunicoccus</taxon>
    </lineage>
</organism>
<sequence length="228" mass="23784">MEDFTRIVHTSPSVTLLGGGAARESDLRESLDFAPLLVCADGGANHAAKWGIRPAGIIGDMDSLSADLSAQTDAPLAGVPVMEVDDQNNTDFEKCLSVVGASLVIGVGFLGKRLDHQLAALNAVCKHAGRSIVLVGEQDVVFRAPPVFTLDLPAGTRVSLHPWTGAQARSEGLRWPVAGLDFQPDGRIGSSNAATGGAMRIETYAGHLLVMLPRQFLGAVVKALGPAV</sequence>
<evidence type="ECO:0000256" key="5">
    <source>
        <dbReference type="NCBIfam" id="TIGR01378"/>
    </source>
</evidence>
<keyword evidence="3" id="KW-0418">Kinase</keyword>
<dbReference type="AlphaFoldDB" id="A0A916QTS4"/>
<dbReference type="SMART" id="SM00983">
    <property type="entry name" value="TPK_B1_binding"/>
    <property type="match status" value="1"/>
</dbReference>
<evidence type="ECO:0000313" key="7">
    <source>
        <dbReference type="EMBL" id="GGA10138.1"/>
    </source>
</evidence>
<comment type="caution">
    <text evidence="7">The sequence shown here is derived from an EMBL/GenBank/DDBJ whole genome shotgun (WGS) entry which is preliminary data.</text>
</comment>
<dbReference type="GO" id="GO:0016301">
    <property type="term" value="F:kinase activity"/>
    <property type="evidence" value="ECO:0007669"/>
    <property type="project" value="UniProtKB-KW"/>
</dbReference>
<dbReference type="Proteomes" id="UP000628017">
    <property type="component" value="Unassembled WGS sequence"/>
</dbReference>
<keyword evidence="8" id="KW-1185">Reference proteome</keyword>
<dbReference type="NCBIfam" id="TIGR01378">
    <property type="entry name" value="thi_PPkinase"/>
    <property type="match status" value="1"/>
</dbReference>
<protein>
    <recommendedName>
        <fullName evidence="5">Thiamine diphosphokinase</fullName>
        <ecNumber evidence="5">2.7.6.2</ecNumber>
    </recommendedName>
</protein>